<reference evidence="1" key="1">
    <citation type="submission" date="2014-04" db="EMBL/GenBank/DDBJ databases">
        <title>In planta biocontrol of soil-borne Fusarium wilt of banana through a plant endophytic bacterium, Burkholderia cenocepacia 869T2.</title>
        <authorList>
            <person name="Ho Y.-N."/>
            <person name="Chiang H.-M."/>
            <person name="Chao C.-P."/>
            <person name="Su C.-C."/>
            <person name="Hsu H.-F."/>
            <person name="Guo C.-T."/>
            <person name="Hsieh J.-L."/>
            <person name="Huang C.-C."/>
        </authorList>
    </citation>
    <scope>NUCLEOTIDE SEQUENCE [LARGE SCALE GENOMIC DNA]</scope>
    <source>
        <strain evidence="1">869T2</strain>
    </source>
</reference>
<dbReference type="EMBL" id="JJOA01000007">
    <property type="protein sequence ID" value="KEA60069.1"/>
    <property type="molecule type" value="Genomic_DNA"/>
</dbReference>
<organism evidence="1">
    <name type="scientific">Burkholderia cenocepacia</name>
    <dbReference type="NCBI Taxonomy" id="95486"/>
    <lineage>
        <taxon>Bacteria</taxon>
        <taxon>Pseudomonadati</taxon>
        <taxon>Pseudomonadota</taxon>
        <taxon>Betaproteobacteria</taxon>
        <taxon>Burkholderiales</taxon>
        <taxon>Burkholderiaceae</taxon>
        <taxon>Burkholderia</taxon>
        <taxon>Burkholderia cepacia complex</taxon>
    </lineage>
</organism>
<dbReference type="AlphaFoldDB" id="A0A071MGM2"/>
<protein>
    <submittedName>
        <fullName evidence="1">Uncharacterized protein</fullName>
    </submittedName>
</protein>
<accession>A0A071MGM2</accession>
<gene>
    <name evidence="1" type="ORF">DT99_08250</name>
</gene>
<evidence type="ECO:0000313" key="1">
    <source>
        <dbReference type="EMBL" id="KEA60069.1"/>
    </source>
</evidence>
<name>A0A071MGM2_9BURK</name>
<comment type="caution">
    <text evidence="1">The sequence shown here is derived from an EMBL/GenBank/DDBJ whole genome shotgun (WGS) entry which is preliminary data.</text>
</comment>
<proteinExistence type="predicted"/>
<sequence>MRLVPLRWLPALLSLDFQTATQFGREHALGQLLLELAGQPPPFAQDQLGILTLNLGKQLIDQLIGKTASVPSVLALLGHCCIGHRTLAPLSSHDLSTKNLTGSG</sequence>